<comment type="similarity">
    <text evidence="5 25">Belongs to the cysteine synthase/cystathionine beta-synthase family.</text>
</comment>
<dbReference type="GO" id="GO:0030170">
    <property type="term" value="F:pyridoxal phosphate binding"/>
    <property type="evidence" value="ECO:0007669"/>
    <property type="project" value="UniProtKB-ARBA"/>
</dbReference>
<dbReference type="Gene3D" id="3.40.50.1100">
    <property type="match status" value="2"/>
</dbReference>
<evidence type="ECO:0000256" key="21">
    <source>
        <dbReference type="ARBA" id="ARBA00026192"/>
    </source>
</evidence>
<keyword evidence="19 25" id="KW-0456">Lyase</keyword>
<dbReference type="PANTHER" id="PTHR10314">
    <property type="entry name" value="CYSTATHIONINE BETA-SYNTHASE"/>
    <property type="match status" value="1"/>
</dbReference>
<dbReference type="Gene3D" id="3.10.580.10">
    <property type="entry name" value="CBS-domain"/>
    <property type="match status" value="1"/>
</dbReference>
<evidence type="ECO:0000256" key="24">
    <source>
        <dbReference type="PROSITE-ProRule" id="PRU00703"/>
    </source>
</evidence>
<evidence type="ECO:0000256" key="26">
    <source>
        <dbReference type="SAM" id="MobiDB-lite"/>
    </source>
</evidence>
<sequence>MALKRVSSFHIANSSIQDNSEMTPSPSRTRSRGSSASIDLVLPCLPSKCTWHLGTKEHSVHNHRKRTEKPKIMSTVLDAVGNTPLIRLNHIPKEFGLKCEMLVKCEFFNAGGSVKDRIALRMIEEAEKCGKIKPGYTLIEPTSGNTGIGLALASAVKGYKCVIVMPEKMSNEKVNTLKALGAEIIRTPTSARYDAPESHISVAQKVNSQIPNSIILDQYRNPGNPLAHYDTTAEELLEQSDNKIDMVVLGAGTGGTITGIARKLKEKLPNVKIVGVDPMGSILAEPESLNVTDKTTYEVEGIGYDFIPTVLDRSIVDKWIKMDDKDSFNLARMAIKKEGLLCGGSSGSALAAAVQAAKELKEGQRCIVILPDGVRNYMTKFLTDTWMTQKEFSDIDSEMISKHWWWNWKVNSLDLAAPITVLPQMSCQDAIDIMRKEGFDQLPVVDDTGEILGVVTLGNLMAKIMAGKVVSSAKVSDVLYTTFHKINLDTTLGRLSTILDTGHFALVVHNQRLFTDKEKWK</sequence>
<dbReference type="SUPFAM" id="SSF53686">
    <property type="entry name" value="Tryptophan synthase beta subunit-like PLP-dependent enzymes"/>
    <property type="match status" value="1"/>
</dbReference>
<dbReference type="GO" id="GO:0005737">
    <property type="term" value="C:cytoplasm"/>
    <property type="evidence" value="ECO:0007669"/>
    <property type="project" value="UniProtKB-SubCell"/>
</dbReference>
<dbReference type="GO" id="GO:0004122">
    <property type="term" value="F:cystathionine beta-synthase activity"/>
    <property type="evidence" value="ECO:0007669"/>
    <property type="project" value="UniProtKB-UniRule"/>
</dbReference>
<organism evidence="28 29">
    <name type="scientific">Caerostris darwini</name>
    <dbReference type="NCBI Taxonomy" id="1538125"/>
    <lineage>
        <taxon>Eukaryota</taxon>
        <taxon>Metazoa</taxon>
        <taxon>Ecdysozoa</taxon>
        <taxon>Arthropoda</taxon>
        <taxon>Chelicerata</taxon>
        <taxon>Arachnida</taxon>
        <taxon>Araneae</taxon>
        <taxon>Araneomorphae</taxon>
        <taxon>Entelegynae</taxon>
        <taxon>Araneoidea</taxon>
        <taxon>Araneidae</taxon>
        <taxon>Caerostris</taxon>
    </lineage>
</organism>
<keyword evidence="10" id="KW-0597">Phosphoprotein</keyword>
<evidence type="ECO:0000256" key="10">
    <source>
        <dbReference type="ARBA" id="ARBA00022553"/>
    </source>
</evidence>
<keyword evidence="18 25" id="KW-0198">Cysteine biosynthesis</keyword>
<dbReference type="EC" id="4.2.1.22" evidence="7 25"/>
<evidence type="ECO:0000256" key="25">
    <source>
        <dbReference type="RuleBase" id="RU361204"/>
    </source>
</evidence>
<keyword evidence="20" id="KW-0539">Nucleus</keyword>
<comment type="catalytic activity">
    <reaction evidence="23 25">
        <text>L-homocysteine + L-serine = L,L-cystathionine + H2O</text>
        <dbReference type="Rhea" id="RHEA:10112"/>
        <dbReference type="ChEBI" id="CHEBI:15377"/>
        <dbReference type="ChEBI" id="CHEBI:33384"/>
        <dbReference type="ChEBI" id="CHEBI:58161"/>
        <dbReference type="ChEBI" id="CHEBI:58199"/>
        <dbReference type="EC" id="4.2.1.22"/>
    </reaction>
</comment>
<dbReference type="InterPro" id="IPR050214">
    <property type="entry name" value="Cys_Synth/Cystath_Beta-Synth"/>
</dbReference>
<dbReference type="SMART" id="SM00116">
    <property type="entry name" value="CBS"/>
    <property type="match status" value="1"/>
</dbReference>
<dbReference type="EMBL" id="BPLQ01007944">
    <property type="protein sequence ID" value="GIY33461.1"/>
    <property type="molecule type" value="Genomic_DNA"/>
</dbReference>
<dbReference type="InterPro" id="IPR000644">
    <property type="entry name" value="CBS_dom"/>
</dbReference>
<name>A0AAV4SKV1_9ARAC</name>
<evidence type="ECO:0000256" key="16">
    <source>
        <dbReference type="ARBA" id="ARBA00023004"/>
    </source>
</evidence>
<evidence type="ECO:0000256" key="8">
    <source>
        <dbReference type="ARBA" id="ARBA00022490"/>
    </source>
</evidence>
<keyword evidence="13" id="KW-0479">Metal-binding</keyword>
<evidence type="ECO:0000313" key="29">
    <source>
        <dbReference type="Proteomes" id="UP001054837"/>
    </source>
</evidence>
<evidence type="ECO:0000256" key="7">
    <source>
        <dbReference type="ARBA" id="ARBA00012041"/>
    </source>
</evidence>
<dbReference type="Pfam" id="PF00291">
    <property type="entry name" value="PALP"/>
    <property type="match status" value="1"/>
</dbReference>
<evidence type="ECO:0000256" key="12">
    <source>
        <dbReference type="ARBA" id="ARBA00022617"/>
    </source>
</evidence>
<dbReference type="Pfam" id="PF00571">
    <property type="entry name" value="CBS"/>
    <property type="match status" value="1"/>
</dbReference>
<evidence type="ECO:0000256" key="11">
    <source>
        <dbReference type="ARBA" id="ARBA00022605"/>
    </source>
</evidence>
<dbReference type="GO" id="GO:0050667">
    <property type="term" value="P:homocysteine metabolic process"/>
    <property type="evidence" value="ECO:0007669"/>
    <property type="project" value="UniProtKB-ARBA"/>
</dbReference>
<dbReference type="SUPFAM" id="SSF54631">
    <property type="entry name" value="CBS-domain pair"/>
    <property type="match status" value="1"/>
</dbReference>
<comment type="function">
    <text evidence="22">Hydro-lyase catalyzing the first step of the transsulfuration pathway, where the hydroxyl group of L-serine is displaced by L-homocysteine in a beta-replacement reaction to form L-cystathionine, the precursor of L-cysteine. This catabolic route allows the elimination of L-methionine and the toxic metabolite L-homocysteine. Also involved in the production of hydrogen sulfide, a gasotransmitter with signaling and cytoprotective effects on neurons.</text>
</comment>
<evidence type="ECO:0000256" key="19">
    <source>
        <dbReference type="ARBA" id="ARBA00023239"/>
    </source>
</evidence>
<dbReference type="AlphaFoldDB" id="A0AAV4SKV1"/>
<keyword evidence="15 25" id="KW-0663">Pyridoxal phosphate</keyword>
<dbReference type="GO" id="GO:0006535">
    <property type="term" value="P:cysteine biosynthetic process from serine"/>
    <property type="evidence" value="ECO:0007669"/>
    <property type="project" value="UniProtKB-UniRule"/>
</dbReference>
<dbReference type="NCBIfam" id="TIGR01137">
    <property type="entry name" value="cysta_beta"/>
    <property type="match status" value="1"/>
</dbReference>
<evidence type="ECO:0000256" key="4">
    <source>
        <dbReference type="ARBA" id="ARBA00005003"/>
    </source>
</evidence>
<keyword evidence="11 25" id="KW-0028">Amino-acid biosynthesis</keyword>
<dbReference type="GO" id="GO:0019343">
    <property type="term" value="P:cysteine biosynthetic process via cystathionine"/>
    <property type="evidence" value="ECO:0007669"/>
    <property type="project" value="UniProtKB-UniRule"/>
</dbReference>
<dbReference type="InterPro" id="IPR001926">
    <property type="entry name" value="TrpB-like_PALP"/>
</dbReference>
<proteinExistence type="inferred from homology"/>
<dbReference type="Proteomes" id="UP001054837">
    <property type="component" value="Unassembled WGS sequence"/>
</dbReference>
<evidence type="ECO:0000256" key="22">
    <source>
        <dbReference type="ARBA" id="ARBA00045425"/>
    </source>
</evidence>
<keyword evidence="9" id="KW-1017">Isopeptide bond</keyword>
<dbReference type="InterPro" id="IPR046342">
    <property type="entry name" value="CBS_dom_sf"/>
</dbReference>
<dbReference type="InterPro" id="IPR046353">
    <property type="entry name" value="CBS_C"/>
</dbReference>
<dbReference type="GO" id="GO:0005634">
    <property type="term" value="C:nucleus"/>
    <property type="evidence" value="ECO:0007669"/>
    <property type="project" value="UniProtKB-SubCell"/>
</dbReference>
<dbReference type="PROSITE" id="PS51371">
    <property type="entry name" value="CBS"/>
    <property type="match status" value="1"/>
</dbReference>
<dbReference type="CDD" id="cd04608">
    <property type="entry name" value="CBS_pair_CBS"/>
    <property type="match status" value="1"/>
</dbReference>
<keyword evidence="29" id="KW-1185">Reference proteome</keyword>
<evidence type="ECO:0000256" key="15">
    <source>
        <dbReference type="ARBA" id="ARBA00022898"/>
    </source>
</evidence>
<keyword evidence="16" id="KW-0408">Iron</keyword>
<dbReference type="FunFam" id="3.40.50.1100:FF:000118">
    <property type="entry name" value="Related to CYS4-cystathionine beta-synthase"/>
    <property type="match status" value="1"/>
</dbReference>
<keyword evidence="8" id="KW-0963">Cytoplasm</keyword>
<dbReference type="FunFam" id="3.10.580.10:FF:000014">
    <property type="entry name" value="Cystathionine beta-synthase"/>
    <property type="match status" value="1"/>
</dbReference>
<keyword evidence="14" id="KW-0832">Ubl conjugation</keyword>
<evidence type="ECO:0000259" key="27">
    <source>
        <dbReference type="PROSITE" id="PS51371"/>
    </source>
</evidence>
<evidence type="ECO:0000256" key="18">
    <source>
        <dbReference type="ARBA" id="ARBA00023192"/>
    </source>
</evidence>
<comment type="subcellular location">
    <subcellularLocation>
        <location evidence="3">Cytoplasm</location>
    </subcellularLocation>
    <subcellularLocation>
        <location evidence="2">Nucleus</location>
    </subcellularLocation>
</comment>
<keyword evidence="17 24" id="KW-0129">CBS domain</keyword>
<evidence type="ECO:0000256" key="3">
    <source>
        <dbReference type="ARBA" id="ARBA00004496"/>
    </source>
</evidence>
<dbReference type="PROSITE" id="PS00901">
    <property type="entry name" value="CYS_SYNTHASE"/>
    <property type="match status" value="1"/>
</dbReference>
<comment type="caution">
    <text evidence="28">The sequence shown here is derived from an EMBL/GenBank/DDBJ whole genome shotgun (WGS) entry which is preliminary data.</text>
</comment>
<dbReference type="GO" id="GO:0046872">
    <property type="term" value="F:metal ion binding"/>
    <property type="evidence" value="ECO:0007669"/>
    <property type="project" value="UniProtKB-KW"/>
</dbReference>
<dbReference type="FunFam" id="3.40.50.1100:FF:000003">
    <property type="entry name" value="Cystathionine beta-synthase"/>
    <property type="match status" value="1"/>
</dbReference>
<comment type="pathway">
    <text evidence="4">Amino-acid biosynthesis; L-cysteine biosynthesis; L-cysteine from L-homocysteine and L-serine: step 1/2.</text>
</comment>
<evidence type="ECO:0000256" key="6">
    <source>
        <dbReference type="ARBA" id="ARBA00011881"/>
    </source>
</evidence>
<evidence type="ECO:0000256" key="1">
    <source>
        <dbReference type="ARBA" id="ARBA00001933"/>
    </source>
</evidence>
<comment type="subunit">
    <text evidence="6">Homotetramer.</text>
</comment>
<gene>
    <name evidence="28" type="primary">CBS</name>
    <name evidence="28" type="ORF">CDAR_474091</name>
</gene>
<protein>
    <recommendedName>
        <fullName evidence="21 25">Cystathionine beta-synthase</fullName>
        <ecNumber evidence="7 25">4.2.1.22</ecNumber>
    </recommendedName>
</protein>
<evidence type="ECO:0000256" key="2">
    <source>
        <dbReference type="ARBA" id="ARBA00004123"/>
    </source>
</evidence>
<evidence type="ECO:0000256" key="5">
    <source>
        <dbReference type="ARBA" id="ARBA00007103"/>
    </source>
</evidence>
<evidence type="ECO:0000313" key="28">
    <source>
        <dbReference type="EMBL" id="GIY33461.1"/>
    </source>
</evidence>
<dbReference type="InterPro" id="IPR005857">
    <property type="entry name" value="Cysta_beta_synth"/>
</dbReference>
<comment type="cofactor">
    <cofactor evidence="1 25">
        <name>pyridoxal 5'-phosphate</name>
        <dbReference type="ChEBI" id="CHEBI:597326"/>
    </cofactor>
</comment>
<reference evidence="28 29" key="1">
    <citation type="submission" date="2021-06" db="EMBL/GenBank/DDBJ databases">
        <title>Caerostris darwini draft genome.</title>
        <authorList>
            <person name="Kono N."/>
            <person name="Arakawa K."/>
        </authorList>
    </citation>
    <scope>NUCLEOTIDE SEQUENCE [LARGE SCALE GENOMIC DNA]</scope>
</reference>
<evidence type="ECO:0000256" key="23">
    <source>
        <dbReference type="ARBA" id="ARBA00047490"/>
    </source>
</evidence>
<feature type="region of interest" description="Disordered" evidence="26">
    <location>
        <begin position="14"/>
        <end position="34"/>
    </location>
</feature>
<keyword evidence="12" id="KW-0349">Heme</keyword>
<feature type="domain" description="CBS" evidence="27">
    <location>
        <begin position="410"/>
        <end position="470"/>
    </location>
</feature>
<evidence type="ECO:0000256" key="14">
    <source>
        <dbReference type="ARBA" id="ARBA00022843"/>
    </source>
</evidence>
<accession>A0AAV4SKV1</accession>
<dbReference type="InterPro" id="IPR001216">
    <property type="entry name" value="P-phosphate_BS"/>
</dbReference>
<feature type="compositionally biased region" description="Low complexity" evidence="26">
    <location>
        <begin position="23"/>
        <end position="34"/>
    </location>
</feature>
<evidence type="ECO:0000256" key="9">
    <source>
        <dbReference type="ARBA" id="ARBA00022499"/>
    </source>
</evidence>
<dbReference type="CDD" id="cd01561">
    <property type="entry name" value="CBS_like"/>
    <property type="match status" value="1"/>
</dbReference>
<evidence type="ECO:0000256" key="13">
    <source>
        <dbReference type="ARBA" id="ARBA00022723"/>
    </source>
</evidence>
<evidence type="ECO:0000256" key="17">
    <source>
        <dbReference type="ARBA" id="ARBA00023122"/>
    </source>
</evidence>
<evidence type="ECO:0000256" key="20">
    <source>
        <dbReference type="ARBA" id="ARBA00023242"/>
    </source>
</evidence>
<dbReference type="InterPro" id="IPR036052">
    <property type="entry name" value="TrpB-like_PALP_sf"/>
</dbReference>